<accession>A0AAU8DIC8</accession>
<proteinExistence type="inferred from homology"/>
<evidence type="ECO:0000256" key="2">
    <source>
        <dbReference type="ARBA" id="ARBA00022741"/>
    </source>
</evidence>
<dbReference type="InterPro" id="IPR004346">
    <property type="entry name" value="CagE_TrbE_VirB"/>
</dbReference>
<evidence type="ECO:0000256" key="1">
    <source>
        <dbReference type="ARBA" id="ARBA00006512"/>
    </source>
</evidence>
<dbReference type="GO" id="GO:0005524">
    <property type="term" value="F:ATP binding"/>
    <property type="evidence" value="ECO:0007669"/>
    <property type="project" value="UniProtKB-KW"/>
</dbReference>
<dbReference type="PANTHER" id="PTHR30121">
    <property type="entry name" value="UNCHARACTERIZED PROTEIN YJGR-RELATED"/>
    <property type="match status" value="1"/>
</dbReference>
<keyword evidence="2" id="KW-0547">Nucleotide-binding</keyword>
<dbReference type="InterPro" id="IPR027417">
    <property type="entry name" value="P-loop_NTPase"/>
</dbReference>
<evidence type="ECO:0000259" key="7">
    <source>
        <dbReference type="Pfam" id="PF19044"/>
    </source>
</evidence>
<name>A0AAU8DIC8_9HYPH</name>
<evidence type="ECO:0000259" key="6">
    <source>
        <dbReference type="Pfam" id="PF03135"/>
    </source>
</evidence>
<dbReference type="EMBL" id="CP159251">
    <property type="protein sequence ID" value="XCG58325.1"/>
    <property type="molecule type" value="Genomic_DNA"/>
</dbReference>
<dbReference type="InterPro" id="IPR043964">
    <property type="entry name" value="P-loop_TraG"/>
</dbReference>
<feature type="domain" description="CagE TrbE VirB component of type IV transporter system central" evidence="6">
    <location>
        <begin position="216"/>
        <end position="421"/>
    </location>
</feature>
<dbReference type="Pfam" id="PF19044">
    <property type="entry name" value="P-loop_TraG"/>
    <property type="match status" value="1"/>
</dbReference>
<comment type="similarity">
    <text evidence="1">Belongs to the TrbE/VirB4 family.</text>
</comment>
<reference evidence="8" key="1">
    <citation type="submission" date="2024-06" db="EMBL/GenBank/DDBJ databases">
        <title>Mesorhizobium karijinii sp. nov., a symbiont of the iconic Swainsona formosa from arid Australia.</title>
        <authorList>
            <person name="Hill Y.J."/>
            <person name="Watkin E.L.J."/>
            <person name="O'Hara G.W."/>
            <person name="Terpolilli J."/>
            <person name="Tye M.L."/>
            <person name="Kohlmeier M.G."/>
        </authorList>
    </citation>
    <scope>NUCLEOTIDE SEQUENCE</scope>
    <source>
        <strain evidence="8">WSM2239</strain>
        <plasmid evidence="8">pMk2239B</plasmid>
    </source>
</reference>
<evidence type="ECO:0000256" key="5">
    <source>
        <dbReference type="ARBA" id="ARBA00023635"/>
    </source>
</evidence>
<evidence type="ECO:0000313" key="8">
    <source>
        <dbReference type="EMBL" id="XCG58325.1"/>
    </source>
</evidence>
<evidence type="ECO:0000256" key="3">
    <source>
        <dbReference type="ARBA" id="ARBA00022840"/>
    </source>
</evidence>
<feature type="domain" description="TraG P-loop" evidence="7">
    <location>
        <begin position="610"/>
        <end position="753"/>
    </location>
</feature>
<dbReference type="PANTHER" id="PTHR30121:SF12">
    <property type="entry name" value="TYPE IV SECRETION SYSTEM PROTEIN CAGE"/>
    <property type="match status" value="1"/>
</dbReference>
<geneLocation type="plasmid" evidence="8">
    <name>pMk2239B</name>
</geneLocation>
<keyword evidence="4" id="KW-0843">Virulence</keyword>
<sequence length="837" mass="94268">MSTRHSHVPHLRAPFSDQAGDGKHLVLGSQELFSVSINADLKYGKQRKKEQGVSEHVPFLRHVDDNVLVTKAGFLACVIRMGGLPFQTMDQSELNARVLNRNTTFRNLSSSRFSVYATIIRRHIRPDIEGSFDNPFVAELDARYMEALSSKNLFVNEVYMTVIRRPMAGKIGWVDKIFDQFRLQSAGEETRAEALKELHDVTDSLVQDFSAYGARKLEVVERNGSAFSEPAEFLAKILAGADEVEVPLPRMSLAEAIPTRQLLFGREAIEIKGAEPSTSKLAAMISMKEYPPYTTPGGLDGLLRLPHEIIITQSFALEDRVAAMGQIRKISRQVVGSDEGGTSVEQSVHDGMDKLAQGEVVFGSHHLTVCVVARSVPELNKAISDVQSEMSRLAIIPVRERLNMEPAFWAQLPGNFSYVARKALISSMNFAGLFSGHNFPSGQKDRLHWKRPIALLETTSQTAYYFNFHVDDVGNFTVFGPTGWGKTVAMSFLLAQSMRVEPRPRCVYFDKDRGAEIFVRALGGRYEVLEPGVQTGFAPLQLDDTPENRSFVDTLLQYLLKPDNGTLEPAEIRVIGDAVDQIFRIPKERRVFSMLPEVLRGRLQPGMNDLTQRLEPWLDMKSRGWLFNNATDQLDFSSAVIGFDMTKILNEPKIRTAALLYMFFRIDQEINGDPFLVFLDEGWKLLDDDVFVEFIKDLLKTIRKRNGVVGFGTQSADDVAKSAISNTLIEQTSTNIFFPNPKADQESYRRRFTLTAKEFRFVRETAKESRAFLVKHASDSIVAKLDLSTMPDLVKVLSGNEKTVRECEELRRRHGDEPTAWLPYFCGWEREADEQAA</sequence>
<protein>
    <recommendedName>
        <fullName evidence="5">Type IV secretion system protein virB4</fullName>
    </recommendedName>
</protein>
<dbReference type="Pfam" id="PF03135">
    <property type="entry name" value="CagE_TrbE_VirB"/>
    <property type="match status" value="1"/>
</dbReference>
<dbReference type="SUPFAM" id="SSF52540">
    <property type="entry name" value="P-loop containing nucleoside triphosphate hydrolases"/>
    <property type="match status" value="1"/>
</dbReference>
<organism evidence="8">
    <name type="scientific">Mesorhizobium sp. WSM2239</name>
    <dbReference type="NCBI Taxonomy" id="3228852"/>
    <lineage>
        <taxon>Bacteria</taxon>
        <taxon>Pseudomonadati</taxon>
        <taxon>Pseudomonadota</taxon>
        <taxon>Alphaproteobacteria</taxon>
        <taxon>Hyphomicrobiales</taxon>
        <taxon>Phyllobacteriaceae</taxon>
        <taxon>Mesorhizobium</taxon>
    </lineage>
</organism>
<dbReference type="Gene3D" id="1.10.8.730">
    <property type="match status" value="1"/>
</dbReference>
<dbReference type="NCBIfam" id="TIGR00929">
    <property type="entry name" value="VirB4_CagE"/>
    <property type="match status" value="1"/>
</dbReference>
<keyword evidence="3" id="KW-0067">ATP-binding</keyword>
<dbReference type="InterPro" id="IPR018145">
    <property type="entry name" value="CagE_TrbE_VirB_cntrl_dom"/>
</dbReference>
<dbReference type="AlphaFoldDB" id="A0AAU8DIC8"/>
<evidence type="ECO:0000256" key="4">
    <source>
        <dbReference type="ARBA" id="ARBA00023026"/>
    </source>
</evidence>
<dbReference type="RefSeq" id="WP_353646291.1">
    <property type="nucleotide sequence ID" value="NZ_CP159251.1"/>
</dbReference>
<dbReference type="Gene3D" id="3.40.50.300">
    <property type="entry name" value="P-loop containing nucleotide triphosphate hydrolases"/>
    <property type="match status" value="1"/>
</dbReference>
<gene>
    <name evidence="8" type="ORF">ABVK49_29380</name>
</gene>
<keyword evidence="8" id="KW-0614">Plasmid</keyword>
<dbReference type="InterPro" id="IPR051162">
    <property type="entry name" value="T4SS_component"/>
</dbReference>